<proteinExistence type="predicted"/>
<protein>
    <recommendedName>
        <fullName evidence="1">FAST kinase leucine-rich domain-containing protein</fullName>
    </recommendedName>
</protein>
<dbReference type="GeneID" id="20237150"/>
<dbReference type="Pfam" id="PF06743">
    <property type="entry name" value="FAST_1"/>
    <property type="match status" value="1"/>
</dbReference>
<sequence length="544" mass="61960">MLDLAKDVSDLQSASIYVGHLCKKLSLTKDANLTDIVMKDERLMKAFSHFALDNENKQNVPDTYILNLLFSLYKLHPFHCPLITVAELYIISRIDKLSEKDLVRLLEVYSQKKISFNLTESSLQLFSKTVNRVQETCKEFEDPNHLISATYYLLNLEMTDVARNVIMQANELVSKFDAKQLCNILFLTASNKDITITKIQRNKIVSLLKEFDLSELSVKILNKLLYTCGVLNIYDSDLLETVTSVIKQAYSQRNIVVSNTDLMRTITSLGKLRWKDSVLIELTLNLFEPFTLNNTQPILSALACLDYNIPDDLKYLTEQLYAKVRFLSPLKKLDLVWTLVILDRANRDHIASIINPKFIASVCTDLSSLEKDPKFSDVMKIQKLQNLSLAGRLEFDLPAETMLLNSFIFDMKGTFMSNSLSEMLLLALSKICPSDSIDSKTVIGGHFIDAFLYLNFDNAIEKLENITPENLEKHHRICIKIQGFNDTLLNEVGPTGPFRLSIKHLTRLGFKVIVVPYQLFSSKDTTGIQTFIKHEIDKIGIVNC</sequence>
<gene>
    <name evidence="2" type="ORF">LOTGIDRAFT_156951</name>
</gene>
<dbReference type="GO" id="GO:0044528">
    <property type="term" value="P:regulation of mitochondrial mRNA stability"/>
    <property type="evidence" value="ECO:0007669"/>
    <property type="project" value="InterPro"/>
</dbReference>
<dbReference type="KEGG" id="lgi:LOTGIDRAFT_156951"/>
<dbReference type="InterPro" id="IPR010622">
    <property type="entry name" value="FAST_Leu-rich"/>
</dbReference>
<keyword evidence="3" id="KW-1185">Reference proteome</keyword>
<feature type="domain" description="FAST kinase leucine-rich" evidence="1">
    <location>
        <begin position="297"/>
        <end position="360"/>
    </location>
</feature>
<name>V4AZ34_LOTGI</name>
<dbReference type="CTD" id="20237150"/>
<dbReference type="HOGENOM" id="CLU_500878_0_0_1"/>
<dbReference type="Proteomes" id="UP000030746">
    <property type="component" value="Unassembled WGS sequence"/>
</dbReference>
<dbReference type="OrthoDB" id="6501018at2759"/>
<reference evidence="2 3" key="1">
    <citation type="journal article" date="2013" name="Nature">
        <title>Insights into bilaterian evolution from three spiralian genomes.</title>
        <authorList>
            <person name="Simakov O."/>
            <person name="Marletaz F."/>
            <person name="Cho S.J."/>
            <person name="Edsinger-Gonzales E."/>
            <person name="Havlak P."/>
            <person name="Hellsten U."/>
            <person name="Kuo D.H."/>
            <person name="Larsson T."/>
            <person name="Lv J."/>
            <person name="Arendt D."/>
            <person name="Savage R."/>
            <person name="Osoegawa K."/>
            <person name="de Jong P."/>
            <person name="Grimwood J."/>
            <person name="Chapman J.A."/>
            <person name="Shapiro H."/>
            <person name="Aerts A."/>
            <person name="Otillar R.P."/>
            <person name="Terry A.Y."/>
            <person name="Boore J.L."/>
            <person name="Grigoriev I.V."/>
            <person name="Lindberg D.R."/>
            <person name="Seaver E.C."/>
            <person name="Weisblat D.A."/>
            <person name="Putnam N.H."/>
            <person name="Rokhsar D.S."/>
        </authorList>
    </citation>
    <scope>NUCLEOTIDE SEQUENCE [LARGE SCALE GENOMIC DNA]</scope>
</reference>
<evidence type="ECO:0000259" key="1">
    <source>
        <dbReference type="Pfam" id="PF06743"/>
    </source>
</evidence>
<dbReference type="OMA" id="WSTVNRV"/>
<dbReference type="AlphaFoldDB" id="V4AZ34"/>
<dbReference type="RefSeq" id="XP_009046463.1">
    <property type="nucleotide sequence ID" value="XM_009048215.1"/>
</dbReference>
<dbReference type="EMBL" id="KB200129">
    <property type="protein sequence ID" value="ESP02993.1"/>
    <property type="molecule type" value="Genomic_DNA"/>
</dbReference>
<accession>V4AZ34</accession>
<evidence type="ECO:0000313" key="3">
    <source>
        <dbReference type="Proteomes" id="UP000030746"/>
    </source>
</evidence>
<evidence type="ECO:0000313" key="2">
    <source>
        <dbReference type="EMBL" id="ESP02993.1"/>
    </source>
</evidence>
<organism evidence="2 3">
    <name type="scientific">Lottia gigantea</name>
    <name type="common">Giant owl limpet</name>
    <dbReference type="NCBI Taxonomy" id="225164"/>
    <lineage>
        <taxon>Eukaryota</taxon>
        <taxon>Metazoa</taxon>
        <taxon>Spiralia</taxon>
        <taxon>Lophotrochozoa</taxon>
        <taxon>Mollusca</taxon>
        <taxon>Gastropoda</taxon>
        <taxon>Patellogastropoda</taxon>
        <taxon>Lottioidea</taxon>
        <taxon>Lottiidae</taxon>
        <taxon>Lottia</taxon>
    </lineage>
</organism>
<dbReference type="STRING" id="225164.V4AZ34"/>